<dbReference type="InterPro" id="IPR007197">
    <property type="entry name" value="rSAM"/>
</dbReference>
<feature type="binding site" evidence="8">
    <location>
        <position position="47"/>
    </location>
    <ligand>
        <name>[4Fe-4S] cluster</name>
        <dbReference type="ChEBI" id="CHEBI:49883"/>
        <note>4Fe-4S-S-AdoMet</note>
    </ligand>
</feature>
<feature type="binding site" evidence="8">
    <location>
        <position position="89"/>
    </location>
    <ligand>
        <name>S-adenosyl-L-methionine</name>
        <dbReference type="ChEBI" id="CHEBI:59789"/>
    </ligand>
</feature>
<dbReference type="PROSITE" id="PS51918">
    <property type="entry name" value="RADICAL_SAM"/>
    <property type="match status" value="1"/>
</dbReference>
<keyword evidence="8" id="KW-0671">Queuosine biosynthesis</keyword>
<dbReference type="InterPro" id="IPR013785">
    <property type="entry name" value="Aldolase_TIM"/>
</dbReference>
<dbReference type="HAMAP" id="MF_00917">
    <property type="entry name" value="QueE"/>
    <property type="match status" value="1"/>
</dbReference>
<evidence type="ECO:0000256" key="6">
    <source>
        <dbReference type="ARBA" id="ARBA00023014"/>
    </source>
</evidence>
<dbReference type="EC" id="4.3.99.3" evidence="8"/>
<feature type="binding site" evidence="8">
    <location>
        <begin position="21"/>
        <end position="23"/>
    </location>
    <ligand>
        <name>substrate</name>
    </ligand>
</feature>
<dbReference type="PANTHER" id="PTHR42836:SF1">
    <property type="entry name" value="7-CARBOXY-7-DEAZAGUANINE SYNTHASE"/>
    <property type="match status" value="1"/>
</dbReference>
<keyword evidence="11" id="KW-1185">Reference proteome</keyword>
<feature type="binding site" evidence="8">
    <location>
        <position position="36"/>
    </location>
    <ligand>
        <name>substrate</name>
    </ligand>
</feature>
<keyword evidence="5 8" id="KW-0408">Iron</keyword>
<reference evidence="10 11" key="2">
    <citation type="submission" date="2020-03" db="EMBL/GenBank/DDBJ databases">
        <authorList>
            <person name="Ichikawa N."/>
            <person name="Kimura A."/>
            <person name="Kitahashi Y."/>
            <person name="Uohara A."/>
        </authorList>
    </citation>
    <scope>NUCLEOTIDE SEQUENCE [LARGE SCALE GENOMIC DNA]</scope>
    <source>
        <strain evidence="10 11">NBRC 108639</strain>
    </source>
</reference>
<dbReference type="EMBL" id="BLPF01000004">
    <property type="protein sequence ID" value="GFJ84904.1"/>
    <property type="molecule type" value="Genomic_DNA"/>
</dbReference>
<dbReference type="SFLD" id="SFLDS00029">
    <property type="entry name" value="Radical_SAM"/>
    <property type="match status" value="1"/>
</dbReference>
<comment type="cofactor">
    <cofactor evidence="8">
        <name>S-adenosyl-L-methionine</name>
        <dbReference type="ChEBI" id="CHEBI:59789"/>
    </cofactor>
    <text evidence="8">Binds 1 S-adenosyl-L-methionine per subunit.</text>
</comment>
<comment type="caution">
    <text evidence="8">Lacks conserved residue(s) required for the propagation of feature annotation.</text>
</comment>
<feature type="binding site" evidence="8">
    <location>
        <begin position="136"/>
        <end position="138"/>
    </location>
    <ligand>
        <name>S-adenosyl-L-methionine</name>
        <dbReference type="ChEBI" id="CHEBI:59789"/>
    </ligand>
</feature>
<evidence type="ECO:0000256" key="3">
    <source>
        <dbReference type="ARBA" id="ARBA00022723"/>
    </source>
</evidence>
<comment type="subunit">
    <text evidence="8">Homodimer.</text>
</comment>
<comment type="catalytic activity">
    <reaction evidence="8">
        <text>6-carboxy-5,6,7,8-tetrahydropterin + H(+) = 7-carboxy-7-carbaguanine + NH4(+)</text>
        <dbReference type="Rhea" id="RHEA:27974"/>
        <dbReference type="ChEBI" id="CHEBI:15378"/>
        <dbReference type="ChEBI" id="CHEBI:28938"/>
        <dbReference type="ChEBI" id="CHEBI:61032"/>
        <dbReference type="ChEBI" id="CHEBI:61036"/>
        <dbReference type="EC" id="4.3.99.3"/>
    </reaction>
</comment>
<dbReference type="PANTHER" id="PTHR42836">
    <property type="entry name" value="7-CARBOXY-7-DEAZAGUANINE SYNTHASE"/>
    <property type="match status" value="1"/>
</dbReference>
<evidence type="ECO:0000256" key="1">
    <source>
        <dbReference type="ARBA" id="ARBA00022485"/>
    </source>
</evidence>
<evidence type="ECO:0000313" key="11">
    <source>
        <dbReference type="Proteomes" id="UP000482800"/>
    </source>
</evidence>
<comment type="similarity">
    <text evidence="8">Belongs to the radical SAM superfamily. 7-carboxy-7-deazaguanine synthase family.</text>
</comment>
<dbReference type="SUPFAM" id="SSF102114">
    <property type="entry name" value="Radical SAM enzymes"/>
    <property type="match status" value="1"/>
</dbReference>
<dbReference type="InterPro" id="IPR024924">
    <property type="entry name" value="7-CO-7-deazaguanine_synth-like"/>
</dbReference>
<keyword evidence="1 8" id="KW-0004">4Fe-4S</keyword>
<dbReference type="PIRSF" id="PIRSF000370">
    <property type="entry name" value="QueE"/>
    <property type="match status" value="1"/>
</dbReference>
<feature type="binding site" evidence="8">
    <location>
        <position position="49"/>
    </location>
    <ligand>
        <name>Mg(2+)</name>
        <dbReference type="ChEBI" id="CHEBI:18420"/>
    </ligand>
</feature>
<name>A0A6V8KM21_9ACTN</name>
<dbReference type="GO" id="GO:0051539">
    <property type="term" value="F:4 iron, 4 sulfur cluster binding"/>
    <property type="evidence" value="ECO:0007669"/>
    <property type="project" value="UniProtKB-UniRule"/>
</dbReference>
<keyword evidence="7 8" id="KW-0456">Lyase</keyword>
<keyword evidence="3 8" id="KW-0479">Metal-binding</keyword>
<comment type="pathway">
    <text evidence="8">Purine metabolism; 7-cyano-7-deazaguanine biosynthesis.</text>
</comment>
<dbReference type="GO" id="GO:0000287">
    <property type="term" value="F:magnesium ion binding"/>
    <property type="evidence" value="ECO:0007669"/>
    <property type="project" value="UniProtKB-UniRule"/>
</dbReference>
<evidence type="ECO:0000256" key="7">
    <source>
        <dbReference type="ARBA" id="ARBA00023239"/>
    </source>
</evidence>
<dbReference type="Gene3D" id="3.20.20.70">
    <property type="entry name" value="Aldolase class I"/>
    <property type="match status" value="1"/>
</dbReference>
<dbReference type="Proteomes" id="UP000482800">
    <property type="component" value="Unassembled WGS sequence"/>
</dbReference>
<evidence type="ECO:0000256" key="2">
    <source>
        <dbReference type="ARBA" id="ARBA00022691"/>
    </source>
</evidence>
<feature type="domain" description="Radical SAM core" evidence="9">
    <location>
        <begin position="27"/>
        <end position="234"/>
    </location>
</feature>
<evidence type="ECO:0000256" key="8">
    <source>
        <dbReference type="HAMAP-Rule" id="MF_00917"/>
    </source>
</evidence>
<keyword evidence="4 8" id="KW-0460">Magnesium</keyword>
<proteinExistence type="inferred from homology"/>
<comment type="caution">
    <text evidence="10">The sequence shown here is derived from an EMBL/GenBank/DDBJ whole genome shotgun (WGS) entry which is preliminary data.</text>
</comment>
<dbReference type="GO" id="GO:0016840">
    <property type="term" value="F:carbon-nitrogen lyase activity"/>
    <property type="evidence" value="ECO:0007669"/>
    <property type="project" value="UniProtKB-UniRule"/>
</dbReference>
<evidence type="ECO:0000256" key="4">
    <source>
        <dbReference type="ARBA" id="ARBA00022842"/>
    </source>
</evidence>
<dbReference type="GO" id="GO:1904047">
    <property type="term" value="F:S-adenosyl-L-methionine binding"/>
    <property type="evidence" value="ECO:0007669"/>
    <property type="project" value="UniProtKB-UniRule"/>
</dbReference>
<feature type="binding site" evidence="8">
    <location>
        <position position="87"/>
    </location>
    <ligand>
        <name>substrate</name>
    </ligand>
</feature>
<feature type="binding site" evidence="8">
    <location>
        <position position="40"/>
    </location>
    <ligand>
        <name>[4Fe-4S] cluster</name>
        <dbReference type="ChEBI" id="CHEBI:49883"/>
        <note>4Fe-4S-S-AdoMet</note>
    </ligand>
</feature>
<sequence length="238" mass="25606">MTAATASGPPLLVAEVFGPTLQGEGPSCGQQALFVRLSRCNLSCPSCDTPYTWDRSRFDLRQHTERRTAASLISWALAYPTPLVVISGGEPLLQQDRILPIVAAWTAAGRRVEIETNGTVSPSPELVDQVAAFNVSPKLAAFAADRDVDRRINPAALAALAASGKSVFKFVAGSIGDLDEIGDLVTRFGLAPVWVMPEGITSEVIVARMRDLADAVVARGWNLTTRLHVLLWEDTRGR</sequence>
<comment type="cofactor">
    <cofactor evidence="8">
        <name>[4Fe-4S] cluster</name>
        <dbReference type="ChEBI" id="CHEBI:49883"/>
    </cofactor>
    <text evidence="8">Binds 1 [4Fe-4S] cluster. The cluster is coordinated with 3 cysteines and an exchangeable S-adenosyl-L-methionine.</text>
</comment>
<comment type="cofactor">
    <cofactor evidence="8">
        <name>Mg(2+)</name>
        <dbReference type="ChEBI" id="CHEBI:18420"/>
    </cofactor>
</comment>
<protein>
    <recommendedName>
        <fullName evidence="8">7-carboxy-7-deazaguanine synthase</fullName>
        <shortName evidence="8">CDG synthase</shortName>
        <ecNumber evidence="8">4.3.99.3</ecNumber>
    </recommendedName>
    <alternativeName>
        <fullName evidence="8">Queuosine biosynthesis protein QueE</fullName>
    </alternativeName>
</protein>
<dbReference type="GO" id="GO:0008616">
    <property type="term" value="P:tRNA queuosine(34) biosynthetic process"/>
    <property type="evidence" value="ECO:0007669"/>
    <property type="project" value="UniProtKB-UniRule"/>
</dbReference>
<dbReference type="AlphaFoldDB" id="A0A6V8KM21"/>
<accession>A0A6V8KM21</accession>
<evidence type="ECO:0000256" key="5">
    <source>
        <dbReference type="ARBA" id="ARBA00023004"/>
    </source>
</evidence>
<reference evidence="10 11" key="1">
    <citation type="submission" date="2020-03" db="EMBL/GenBank/DDBJ databases">
        <title>Whole genome shotgun sequence of Phytohabitans houttuyneae NBRC 108639.</title>
        <authorList>
            <person name="Komaki H."/>
            <person name="Tamura T."/>
        </authorList>
    </citation>
    <scope>NUCLEOTIDE SEQUENCE [LARGE SCALE GENOMIC DNA]</scope>
    <source>
        <strain evidence="10 11">NBRC 108639</strain>
    </source>
</reference>
<evidence type="ECO:0000313" key="10">
    <source>
        <dbReference type="EMBL" id="GFJ84904.1"/>
    </source>
</evidence>
<organism evidence="10 11">
    <name type="scientific">Phytohabitans houttuyneae</name>
    <dbReference type="NCBI Taxonomy" id="1076126"/>
    <lineage>
        <taxon>Bacteria</taxon>
        <taxon>Bacillati</taxon>
        <taxon>Actinomycetota</taxon>
        <taxon>Actinomycetes</taxon>
        <taxon>Micromonosporales</taxon>
        <taxon>Micromonosporaceae</taxon>
    </lineage>
</organism>
<dbReference type="InterPro" id="IPR058240">
    <property type="entry name" value="rSAM_sf"/>
</dbReference>
<gene>
    <name evidence="8" type="primary">queE</name>
    <name evidence="10" type="ORF">Phou_090840</name>
</gene>
<evidence type="ECO:0000259" key="9">
    <source>
        <dbReference type="PROSITE" id="PS51918"/>
    </source>
</evidence>
<dbReference type="Pfam" id="PF04055">
    <property type="entry name" value="Radical_SAM"/>
    <property type="match status" value="1"/>
</dbReference>
<keyword evidence="6 8" id="KW-0411">Iron-sulfur</keyword>
<comment type="function">
    <text evidence="8">Catalyzes the complex heterocyclic radical-mediated conversion of 6-carboxy-5,6,7,8-tetrahydropterin (CPH4) to 7-carboxy-7-deazaguanine (CDG), a step common to the biosynthetic pathways of all 7-deazapurine-containing compounds.</text>
</comment>
<dbReference type="UniPathway" id="UPA00391"/>
<keyword evidence="2 8" id="KW-0949">S-adenosyl-L-methionine</keyword>
<feature type="binding site" evidence="8">
    <location>
        <position position="44"/>
    </location>
    <ligand>
        <name>[4Fe-4S] cluster</name>
        <dbReference type="ChEBI" id="CHEBI:49883"/>
        <note>4Fe-4S-S-AdoMet</note>
    </ligand>
</feature>